<sequence length="128" mass="14815">MWWAHEYGRHDIVMLLRDVGVSENHVDRNGMAPLKKESNKGNIGDRWEDTEVTSMLWNIINENRVEQFKEITASTPELAFVRSGDGRGPMWWAHEYGRDEIIEILRELGVSENFKDKFGATPLNLKSV</sequence>
<dbReference type="EMBL" id="HBNS01060842">
    <property type="protein sequence ID" value="CAE4668244.1"/>
    <property type="molecule type" value="Transcribed_RNA"/>
</dbReference>
<dbReference type="AlphaFoldDB" id="A0A6V2QCA9"/>
<dbReference type="SUPFAM" id="SSF48403">
    <property type="entry name" value="Ankyrin repeat"/>
    <property type="match status" value="1"/>
</dbReference>
<dbReference type="InterPro" id="IPR036770">
    <property type="entry name" value="Ankyrin_rpt-contain_sf"/>
</dbReference>
<evidence type="ECO:0000313" key="2">
    <source>
        <dbReference type="EMBL" id="CAE4668247.1"/>
    </source>
</evidence>
<gene>
    <name evidence="1" type="ORF">DBRI00130_LOCUS43835</name>
    <name evidence="2" type="ORF">DBRI00130_LOCUS43837</name>
</gene>
<dbReference type="Gene3D" id="1.25.40.20">
    <property type="entry name" value="Ankyrin repeat-containing domain"/>
    <property type="match status" value="1"/>
</dbReference>
<organism evidence="1">
    <name type="scientific">Ditylum brightwellii</name>
    <dbReference type="NCBI Taxonomy" id="49249"/>
    <lineage>
        <taxon>Eukaryota</taxon>
        <taxon>Sar</taxon>
        <taxon>Stramenopiles</taxon>
        <taxon>Ochrophyta</taxon>
        <taxon>Bacillariophyta</taxon>
        <taxon>Mediophyceae</taxon>
        <taxon>Lithodesmiophycidae</taxon>
        <taxon>Lithodesmiales</taxon>
        <taxon>Lithodesmiaceae</taxon>
        <taxon>Ditylum</taxon>
    </lineage>
</organism>
<evidence type="ECO:0000313" key="1">
    <source>
        <dbReference type="EMBL" id="CAE4668244.1"/>
    </source>
</evidence>
<accession>A0A6V2QCA9</accession>
<proteinExistence type="predicted"/>
<dbReference type="EMBL" id="HBNS01060844">
    <property type="protein sequence ID" value="CAE4668247.1"/>
    <property type="molecule type" value="Transcribed_RNA"/>
</dbReference>
<protein>
    <submittedName>
        <fullName evidence="1">Uncharacterized protein</fullName>
    </submittedName>
</protein>
<reference evidence="1" key="1">
    <citation type="submission" date="2021-01" db="EMBL/GenBank/DDBJ databases">
        <authorList>
            <person name="Corre E."/>
            <person name="Pelletier E."/>
            <person name="Niang G."/>
            <person name="Scheremetjew M."/>
            <person name="Finn R."/>
            <person name="Kale V."/>
            <person name="Holt S."/>
            <person name="Cochrane G."/>
            <person name="Meng A."/>
            <person name="Brown T."/>
            <person name="Cohen L."/>
        </authorList>
    </citation>
    <scope>NUCLEOTIDE SEQUENCE</scope>
    <source>
        <strain evidence="1">GSO104</strain>
    </source>
</reference>
<name>A0A6V2QCA9_9STRA</name>